<sequence length="111" mass="13063">MFKVMSFLTKKDGMDTREFINYYENNHVPLIASIAPVPDGYKRNYIIKDNIQGEVGDYDVITEMTFSNREAYETWVAKMYAPDTGVIEDESRFLDRSKTKPHFIEEYKTDK</sequence>
<dbReference type="EMBL" id="CP009288">
    <property type="protein sequence ID" value="AIQ12937.1"/>
    <property type="molecule type" value="Genomic_DNA"/>
</dbReference>
<name>A0A089HPF4_PAEDU</name>
<dbReference type="SUPFAM" id="SSF54909">
    <property type="entry name" value="Dimeric alpha+beta barrel"/>
    <property type="match status" value="1"/>
</dbReference>
<organism evidence="2 3">
    <name type="scientific">Paenibacillus durus</name>
    <name type="common">Paenibacillus azotofixans</name>
    <dbReference type="NCBI Taxonomy" id="44251"/>
    <lineage>
        <taxon>Bacteria</taxon>
        <taxon>Bacillati</taxon>
        <taxon>Bacillota</taxon>
        <taxon>Bacilli</taxon>
        <taxon>Bacillales</taxon>
        <taxon>Paenibacillaceae</taxon>
        <taxon>Paenibacillus</taxon>
    </lineage>
</organism>
<accession>A0A089HPF4</accession>
<dbReference type="RefSeq" id="WP_042206757.1">
    <property type="nucleotide sequence ID" value="NZ_CP009288.1"/>
</dbReference>
<protein>
    <recommendedName>
        <fullName evidence="1">EthD domain-containing protein</fullName>
    </recommendedName>
</protein>
<dbReference type="InterPro" id="IPR011008">
    <property type="entry name" value="Dimeric_a/b-barrel"/>
</dbReference>
<dbReference type="OrthoDB" id="2613214at2"/>
<evidence type="ECO:0000313" key="3">
    <source>
        <dbReference type="Proteomes" id="UP000029409"/>
    </source>
</evidence>
<dbReference type="Proteomes" id="UP000029409">
    <property type="component" value="Chromosome"/>
</dbReference>
<dbReference type="KEGG" id="pdu:PDUR_14225"/>
<evidence type="ECO:0000259" key="1">
    <source>
        <dbReference type="Pfam" id="PF07110"/>
    </source>
</evidence>
<reference evidence="2 3" key="1">
    <citation type="submission" date="2014-08" db="EMBL/GenBank/DDBJ databases">
        <title>Comparative genomics of the Paenibacillus odorifer group.</title>
        <authorList>
            <person name="den Bakker H.C."/>
            <person name="Tsai Y.-C."/>
            <person name="Martin N."/>
            <person name="Korlach J."/>
            <person name="Wiedmann M."/>
        </authorList>
    </citation>
    <scope>NUCLEOTIDE SEQUENCE [LARGE SCALE GENOMIC DNA]</scope>
    <source>
        <strain evidence="2 3">DSM 1735</strain>
    </source>
</reference>
<dbReference type="eggNOG" id="ENOG5030I1F">
    <property type="taxonomic scope" value="Bacteria"/>
</dbReference>
<dbReference type="AlphaFoldDB" id="A0A089HPF4"/>
<dbReference type="GO" id="GO:0016491">
    <property type="term" value="F:oxidoreductase activity"/>
    <property type="evidence" value="ECO:0007669"/>
    <property type="project" value="InterPro"/>
</dbReference>
<keyword evidence="3" id="KW-1185">Reference proteome</keyword>
<dbReference type="Pfam" id="PF07110">
    <property type="entry name" value="EthD"/>
    <property type="match status" value="1"/>
</dbReference>
<gene>
    <name evidence="2" type="ORF">PDUR_14225</name>
</gene>
<dbReference type="STRING" id="44251.PDUR_14225"/>
<proteinExistence type="predicted"/>
<dbReference type="InterPro" id="IPR009799">
    <property type="entry name" value="EthD_dom"/>
</dbReference>
<feature type="domain" description="EthD" evidence="1">
    <location>
        <begin position="11"/>
        <end position="97"/>
    </location>
</feature>
<dbReference type="NCBIfam" id="TIGR02118">
    <property type="entry name" value="EthD family reductase"/>
    <property type="match status" value="1"/>
</dbReference>
<dbReference type="Gene3D" id="3.30.70.100">
    <property type="match status" value="1"/>
</dbReference>
<evidence type="ECO:0000313" key="2">
    <source>
        <dbReference type="EMBL" id="AIQ12937.1"/>
    </source>
</evidence>